<dbReference type="EMBL" id="QSFT01000001">
    <property type="protein sequence ID" value="RHA78974.1"/>
    <property type="molecule type" value="Genomic_DNA"/>
</dbReference>
<dbReference type="Proteomes" id="UP000283855">
    <property type="component" value="Unassembled WGS sequence"/>
</dbReference>
<accession>A0A413T570</accession>
<evidence type="ECO:0000313" key="1">
    <source>
        <dbReference type="EMBL" id="RHA78974.1"/>
    </source>
</evidence>
<evidence type="ECO:0000313" key="2">
    <source>
        <dbReference type="Proteomes" id="UP000283855"/>
    </source>
</evidence>
<protein>
    <submittedName>
        <fullName evidence="1">Uncharacterized protein</fullName>
    </submittedName>
</protein>
<name>A0A413T570_9BACT</name>
<reference evidence="1 2" key="1">
    <citation type="submission" date="2018-08" db="EMBL/GenBank/DDBJ databases">
        <title>A genome reference for cultivated species of the human gut microbiota.</title>
        <authorList>
            <person name="Zou Y."/>
            <person name="Xue W."/>
            <person name="Luo G."/>
        </authorList>
    </citation>
    <scope>NUCLEOTIDE SEQUENCE [LARGE SCALE GENOMIC DNA]</scope>
    <source>
        <strain evidence="1 2">AM42-38</strain>
    </source>
</reference>
<dbReference type="AlphaFoldDB" id="A0A413T570"/>
<organism evidence="1 2">
    <name type="scientific">Phocaeicola coprophilus</name>
    <dbReference type="NCBI Taxonomy" id="387090"/>
    <lineage>
        <taxon>Bacteria</taxon>
        <taxon>Pseudomonadati</taxon>
        <taxon>Bacteroidota</taxon>
        <taxon>Bacteroidia</taxon>
        <taxon>Bacteroidales</taxon>
        <taxon>Bacteroidaceae</taxon>
        <taxon>Phocaeicola</taxon>
    </lineage>
</organism>
<sequence length="119" mass="13555">MADQFENQLPQKSDAKWVRALDASGNPILISKEDLASVVGGLLGLEFVKREDINDANTFFTGYARIYTSTNCPDNLPGIIISFNINGVVVQFFFSGWPRRLYARMYWDAWNSWIKITDL</sequence>
<gene>
    <name evidence="1" type="ORF">DW921_00485</name>
</gene>
<proteinExistence type="predicted"/>
<dbReference type="RefSeq" id="WP_118399786.1">
    <property type="nucleotide sequence ID" value="NZ_CABJGD010000001.1"/>
</dbReference>
<comment type="caution">
    <text evidence="1">The sequence shown here is derived from an EMBL/GenBank/DDBJ whole genome shotgun (WGS) entry which is preliminary data.</text>
</comment>